<gene>
    <name evidence="6" type="ORF">SAMN05421578_108112</name>
</gene>
<dbReference type="Pfam" id="PF00550">
    <property type="entry name" value="PP-binding"/>
    <property type="match status" value="1"/>
</dbReference>
<evidence type="ECO:0000313" key="7">
    <source>
        <dbReference type="Proteomes" id="UP000186666"/>
    </source>
</evidence>
<dbReference type="RefSeq" id="WP_068579478.1">
    <property type="nucleotide sequence ID" value="NZ_FTNK01000008.1"/>
</dbReference>
<dbReference type="InterPro" id="IPR000873">
    <property type="entry name" value="AMP-dep_synth/lig_dom"/>
</dbReference>
<dbReference type="Pfam" id="PF00501">
    <property type="entry name" value="AMP-binding"/>
    <property type="match status" value="1"/>
</dbReference>
<dbReference type="InterPro" id="IPR006162">
    <property type="entry name" value="Ppantetheine_attach_site"/>
</dbReference>
<organism evidence="6 7">
    <name type="scientific">Paenibacillus macquariensis</name>
    <dbReference type="NCBI Taxonomy" id="948756"/>
    <lineage>
        <taxon>Bacteria</taxon>
        <taxon>Bacillati</taxon>
        <taxon>Bacillota</taxon>
        <taxon>Bacilli</taxon>
        <taxon>Bacillales</taxon>
        <taxon>Paenibacillaceae</taxon>
        <taxon>Paenibacillus</taxon>
    </lineage>
</organism>
<dbReference type="PANTHER" id="PTHR45527">
    <property type="entry name" value="NONRIBOSOMAL PEPTIDE SYNTHETASE"/>
    <property type="match status" value="1"/>
</dbReference>
<dbReference type="PANTHER" id="PTHR45527:SF1">
    <property type="entry name" value="FATTY ACID SYNTHASE"/>
    <property type="match status" value="1"/>
</dbReference>
<evidence type="ECO:0000256" key="3">
    <source>
        <dbReference type="ARBA" id="ARBA00022737"/>
    </source>
</evidence>
<comment type="caution">
    <text evidence="6">The sequence shown here is derived from an EMBL/GenBank/DDBJ whole genome shotgun (WGS) entry which is preliminary data.</text>
</comment>
<dbReference type="SUPFAM" id="SSF56801">
    <property type="entry name" value="Acetyl-CoA synthetase-like"/>
    <property type="match status" value="1"/>
</dbReference>
<evidence type="ECO:0000256" key="1">
    <source>
        <dbReference type="ARBA" id="ARBA00022450"/>
    </source>
</evidence>
<name>A0ABY1K2X6_9BACL</name>
<dbReference type="Gene3D" id="3.40.50.980">
    <property type="match status" value="2"/>
</dbReference>
<dbReference type="PROSITE" id="PS00455">
    <property type="entry name" value="AMP_BINDING"/>
    <property type="match status" value="1"/>
</dbReference>
<accession>A0ABY1K2X6</accession>
<dbReference type="Gene3D" id="1.10.1200.10">
    <property type="entry name" value="ACP-like"/>
    <property type="match status" value="1"/>
</dbReference>
<dbReference type="Gene3D" id="2.30.38.10">
    <property type="entry name" value="Luciferase, Domain 3"/>
    <property type="match status" value="1"/>
</dbReference>
<evidence type="ECO:0000256" key="2">
    <source>
        <dbReference type="ARBA" id="ARBA00022553"/>
    </source>
</evidence>
<dbReference type="PROSITE" id="PS50075">
    <property type="entry name" value="CARRIER"/>
    <property type="match status" value="1"/>
</dbReference>
<dbReference type="EMBL" id="FTNK01000008">
    <property type="protein sequence ID" value="SIR18795.1"/>
    <property type="molecule type" value="Genomic_DNA"/>
</dbReference>
<protein>
    <submittedName>
        <fullName evidence="6">Bacitracin synthase 1</fullName>
    </submittedName>
</protein>
<sequence>MNLIEKFTKSFKNYANKNALISSSTSLTYKQLDDSSQQVASYLIGEGIGEEDVVTIETNSKLEAILMIMGVIRAGAAYCVIPNDYPDHRKEQMREKVKVKWVLSDLNMLQEKPSALLYEPRKRNDNSLLYVIFTSGSTGEPKAVAIEDKAITKIVNHEPFYKGEVIGQLAPLEFDASIYEVLGGLLNGLTLRLISKDESLDFDVLPSLLEEVDSIFLTTRLFNLYVDECVECFNHLSLVLTGGERCSVSHMNAAAKHCKVLHVYGPTETTVFATKYEVKGNEREIPIGQLFDKGTYLILDENNEEVRNGQLGELMISDSGLMRGYMGDESANHKVFFHNDTNQRFYRTGDIVYENLDKQIIYVERKDRQVKISGYRIELGEVEKCAYEFGLQKDCLANYDGKRLHLFIKDNINIEDLRQFLKSRLPQYMIPTVKVVDIIPMNANGKTDVKAMNELNPADGNIDHEIITVIRKVLDKDVSMEQTFLELGGDSIKAMEIIWELGSKGYPLDLNMLFSRTLGEIVDNVASVAKG</sequence>
<dbReference type="PROSITE" id="PS00012">
    <property type="entry name" value="PHOSPHOPANTETHEINE"/>
    <property type="match status" value="1"/>
</dbReference>
<reference evidence="6 7" key="1">
    <citation type="submission" date="2017-01" db="EMBL/GenBank/DDBJ databases">
        <authorList>
            <person name="Varghese N."/>
            <person name="Submissions S."/>
        </authorList>
    </citation>
    <scope>NUCLEOTIDE SEQUENCE [LARGE SCALE GENOMIC DNA]</scope>
    <source>
        <strain evidence="6 7">ATCC 23464</strain>
    </source>
</reference>
<evidence type="ECO:0000256" key="4">
    <source>
        <dbReference type="ARBA" id="ARBA00023194"/>
    </source>
</evidence>
<keyword evidence="7" id="KW-1185">Reference proteome</keyword>
<feature type="domain" description="Carrier" evidence="5">
    <location>
        <begin position="457"/>
        <end position="531"/>
    </location>
</feature>
<keyword evidence="2" id="KW-0597">Phosphoprotein</keyword>
<dbReference type="InterPro" id="IPR036736">
    <property type="entry name" value="ACP-like_sf"/>
</dbReference>
<keyword evidence="3" id="KW-0677">Repeat</keyword>
<dbReference type="InterPro" id="IPR020845">
    <property type="entry name" value="AMP-binding_CS"/>
</dbReference>
<dbReference type="Proteomes" id="UP000186666">
    <property type="component" value="Unassembled WGS sequence"/>
</dbReference>
<proteinExistence type="predicted"/>
<evidence type="ECO:0000313" key="6">
    <source>
        <dbReference type="EMBL" id="SIR18795.1"/>
    </source>
</evidence>
<dbReference type="InterPro" id="IPR009081">
    <property type="entry name" value="PP-bd_ACP"/>
</dbReference>
<keyword evidence="4" id="KW-0045">Antibiotic biosynthesis</keyword>
<dbReference type="InterPro" id="IPR045851">
    <property type="entry name" value="AMP-bd_C_sf"/>
</dbReference>
<evidence type="ECO:0000259" key="5">
    <source>
        <dbReference type="PROSITE" id="PS50075"/>
    </source>
</evidence>
<dbReference type="Gene3D" id="3.30.300.30">
    <property type="match status" value="1"/>
</dbReference>
<dbReference type="SUPFAM" id="SSF47336">
    <property type="entry name" value="ACP-like"/>
    <property type="match status" value="1"/>
</dbReference>
<keyword evidence="1" id="KW-0596">Phosphopantetheine</keyword>